<accession>A0AAD9PSI5</accession>
<evidence type="ECO:0000313" key="2">
    <source>
        <dbReference type="Proteomes" id="UP001249851"/>
    </source>
</evidence>
<gene>
    <name evidence="1" type="ORF">P5673_031798</name>
</gene>
<sequence>MVMWHDAREKGSAAEVLVLDTMSSEESSYEDAEGSQKVVGYKVKTLGWESRNLRKIKKKLDKAYNKSLTKRARDRVLPRTVAEDFSS</sequence>
<dbReference type="Proteomes" id="UP001249851">
    <property type="component" value="Unassembled WGS sequence"/>
</dbReference>
<name>A0AAD9PSI5_ACRCE</name>
<reference evidence="1" key="2">
    <citation type="journal article" date="2023" name="Science">
        <title>Genomic signatures of disease resistance in endangered staghorn corals.</title>
        <authorList>
            <person name="Vollmer S.V."/>
            <person name="Selwyn J.D."/>
            <person name="Despard B.A."/>
            <person name="Roesel C.L."/>
        </authorList>
    </citation>
    <scope>NUCLEOTIDE SEQUENCE</scope>
    <source>
        <strain evidence="1">K2</strain>
    </source>
</reference>
<reference evidence="1" key="1">
    <citation type="journal article" date="2023" name="G3 (Bethesda)">
        <title>Whole genome assembly and annotation of the endangered Caribbean coral Acropora cervicornis.</title>
        <authorList>
            <person name="Selwyn J.D."/>
            <person name="Vollmer S.V."/>
        </authorList>
    </citation>
    <scope>NUCLEOTIDE SEQUENCE</scope>
    <source>
        <strain evidence="1">K2</strain>
    </source>
</reference>
<proteinExistence type="predicted"/>
<dbReference type="AlphaFoldDB" id="A0AAD9PSI5"/>
<evidence type="ECO:0000313" key="1">
    <source>
        <dbReference type="EMBL" id="KAK2548098.1"/>
    </source>
</evidence>
<keyword evidence="2" id="KW-1185">Reference proteome</keyword>
<organism evidence="1 2">
    <name type="scientific">Acropora cervicornis</name>
    <name type="common">Staghorn coral</name>
    <dbReference type="NCBI Taxonomy" id="6130"/>
    <lineage>
        <taxon>Eukaryota</taxon>
        <taxon>Metazoa</taxon>
        <taxon>Cnidaria</taxon>
        <taxon>Anthozoa</taxon>
        <taxon>Hexacorallia</taxon>
        <taxon>Scleractinia</taxon>
        <taxon>Astrocoeniina</taxon>
        <taxon>Acroporidae</taxon>
        <taxon>Acropora</taxon>
    </lineage>
</organism>
<comment type="caution">
    <text evidence="1">The sequence shown here is derived from an EMBL/GenBank/DDBJ whole genome shotgun (WGS) entry which is preliminary data.</text>
</comment>
<protein>
    <submittedName>
        <fullName evidence="1">Uncharacterized protein</fullName>
    </submittedName>
</protein>
<dbReference type="EMBL" id="JARQWQ010000156">
    <property type="protein sequence ID" value="KAK2548098.1"/>
    <property type="molecule type" value="Genomic_DNA"/>
</dbReference>